<evidence type="ECO:0000256" key="1">
    <source>
        <dbReference type="SAM" id="MobiDB-lite"/>
    </source>
</evidence>
<evidence type="ECO:0008006" key="4">
    <source>
        <dbReference type="Google" id="ProtNLM"/>
    </source>
</evidence>
<feature type="region of interest" description="Disordered" evidence="1">
    <location>
        <begin position="32"/>
        <end position="78"/>
    </location>
</feature>
<accession>A0ABQ2UYR5</accession>
<dbReference type="Proteomes" id="UP000654471">
    <property type="component" value="Unassembled WGS sequence"/>
</dbReference>
<sequence length="78" mass="8645">MSTMQTFLSLIVLLALVAVGVLFLARVNAQQAGRPNPHRYAHMWESFQQRLHKHPHGAHPGPHPAGPPPSSRDTGHER</sequence>
<reference evidence="3" key="1">
    <citation type="journal article" date="2019" name="Int. J. Syst. Evol. Microbiol.">
        <title>The Global Catalogue of Microorganisms (GCM) 10K type strain sequencing project: providing services to taxonomists for standard genome sequencing and annotation.</title>
        <authorList>
            <consortium name="The Broad Institute Genomics Platform"/>
            <consortium name="The Broad Institute Genome Sequencing Center for Infectious Disease"/>
            <person name="Wu L."/>
            <person name="Ma J."/>
        </authorList>
    </citation>
    <scope>NUCLEOTIDE SEQUENCE [LARGE SCALE GENOMIC DNA]</scope>
    <source>
        <strain evidence="3">JCM 3399</strain>
    </source>
</reference>
<feature type="compositionally biased region" description="Pro residues" evidence="1">
    <location>
        <begin position="61"/>
        <end position="70"/>
    </location>
</feature>
<proteinExistence type="predicted"/>
<gene>
    <name evidence="2" type="ORF">GCM10010211_25400</name>
</gene>
<name>A0ABQ2UYR5_9ACTN</name>
<protein>
    <recommendedName>
        <fullName evidence="4">Secreted protein</fullName>
    </recommendedName>
</protein>
<keyword evidence="3" id="KW-1185">Reference proteome</keyword>
<comment type="caution">
    <text evidence="2">The sequence shown here is derived from an EMBL/GenBank/DDBJ whole genome shotgun (WGS) entry which is preliminary data.</text>
</comment>
<dbReference type="EMBL" id="BMRP01000007">
    <property type="protein sequence ID" value="GGU59409.1"/>
    <property type="molecule type" value="Genomic_DNA"/>
</dbReference>
<evidence type="ECO:0000313" key="2">
    <source>
        <dbReference type="EMBL" id="GGU59409.1"/>
    </source>
</evidence>
<evidence type="ECO:0000313" key="3">
    <source>
        <dbReference type="Proteomes" id="UP000654471"/>
    </source>
</evidence>
<organism evidence="2 3">
    <name type="scientific">Streptomyces albospinus</name>
    <dbReference type="NCBI Taxonomy" id="285515"/>
    <lineage>
        <taxon>Bacteria</taxon>
        <taxon>Bacillati</taxon>
        <taxon>Actinomycetota</taxon>
        <taxon>Actinomycetes</taxon>
        <taxon>Kitasatosporales</taxon>
        <taxon>Streptomycetaceae</taxon>
        <taxon>Streptomyces</taxon>
    </lineage>
</organism>